<sequence>MYFVATGRQPFSDHTHDKVLALCICNGIRPKLNELEAPNCYVELMERCWDSVPDNRPNAVEIENIIYSYNFGLNGEIKKQFKKAEKYRKVNISSIEIDQSITHPQASNISRLLNPFTKDLPKCDDDHSECFDCSIAD</sequence>
<dbReference type="AlphaFoldDB" id="A0A2N0R1F5"/>
<gene>
    <name evidence="1" type="ORF">RhiirA1_472955</name>
</gene>
<name>A0A2N0R1F5_9GLOM</name>
<dbReference type="Gene3D" id="1.10.510.10">
    <property type="entry name" value="Transferase(Phosphotransferase) domain 1"/>
    <property type="match status" value="1"/>
</dbReference>
<reference evidence="1 2" key="2">
    <citation type="submission" date="2017-10" db="EMBL/GenBank/DDBJ databases">
        <title>Genome analyses suggest a sexual origin of heterokaryosis in a supposedly ancient asexual fungus.</title>
        <authorList>
            <person name="Corradi N."/>
            <person name="Sedzielewska K."/>
            <person name="Noel J."/>
            <person name="Charron P."/>
            <person name="Farinelli L."/>
            <person name="Marton T."/>
            <person name="Kruger M."/>
            <person name="Pelin A."/>
            <person name="Brachmann A."/>
            <person name="Corradi N."/>
        </authorList>
    </citation>
    <scope>NUCLEOTIDE SEQUENCE [LARGE SCALE GENOMIC DNA]</scope>
    <source>
        <strain evidence="1 2">A1</strain>
    </source>
</reference>
<proteinExistence type="predicted"/>
<comment type="caution">
    <text evidence="1">The sequence shown here is derived from an EMBL/GenBank/DDBJ whole genome shotgun (WGS) entry which is preliminary data.</text>
</comment>
<dbReference type="VEuPathDB" id="FungiDB:RhiirA1_472955"/>
<evidence type="ECO:0000313" key="1">
    <source>
        <dbReference type="EMBL" id="PKC57143.1"/>
    </source>
</evidence>
<dbReference type="SUPFAM" id="SSF56112">
    <property type="entry name" value="Protein kinase-like (PK-like)"/>
    <property type="match status" value="1"/>
</dbReference>
<protein>
    <recommendedName>
        <fullName evidence="3">Serine-threonine/tyrosine-protein kinase catalytic domain-containing protein</fullName>
    </recommendedName>
</protein>
<evidence type="ECO:0000313" key="2">
    <source>
        <dbReference type="Proteomes" id="UP000232688"/>
    </source>
</evidence>
<dbReference type="Proteomes" id="UP000232688">
    <property type="component" value="Unassembled WGS sequence"/>
</dbReference>
<dbReference type="VEuPathDB" id="FungiDB:FUN_003771"/>
<reference evidence="1 2" key="1">
    <citation type="submission" date="2017-10" db="EMBL/GenBank/DDBJ databases">
        <title>Extensive intraspecific genome diversity in a model arbuscular mycorrhizal fungus.</title>
        <authorList>
            <person name="Chen E.C.H."/>
            <person name="Morin E."/>
            <person name="Baudet D."/>
            <person name="Noel J."/>
            <person name="Ndikumana S."/>
            <person name="Charron P."/>
            <person name="St-Onge C."/>
            <person name="Giorgi J."/>
            <person name="Grigoriev I.V."/>
            <person name="Roux C."/>
            <person name="Martin F.M."/>
            <person name="Corradi N."/>
        </authorList>
    </citation>
    <scope>NUCLEOTIDE SEQUENCE [LARGE SCALE GENOMIC DNA]</scope>
    <source>
        <strain evidence="1 2">A1</strain>
    </source>
</reference>
<organism evidence="1 2">
    <name type="scientific">Rhizophagus irregularis</name>
    <dbReference type="NCBI Taxonomy" id="588596"/>
    <lineage>
        <taxon>Eukaryota</taxon>
        <taxon>Fungi</taxon>
        <taxon>Fungi incertae sedis</taxon>
        <taxon>Mucoromycota</taxon>
        <taxon>Glomeromycotina</taxon>
        <taxon>Glomeromycetes</taxon>
        <taxon>Glomerales</taxon>
        <taxon>Glomeraceae</taxon>
        <taxon>Rhizophagus</taxon>
    </lineage>
</organism>
<accession>A0A2N0R1F5</accession>
<dbReference type="InterPro" id="IPR011009">
    <property type="entry name" value="Kinase-like_dom_sf"/>
</dbReference>
<dbReference type="EMBL" id="LLXH01001913">
    <property type="protein sequence ID" value="PKC57143.1"/>
    <property type="molecule type" value="Genomic_DNA"/>
</dbReference>
<evidence type="ECO:0008006" key="3">
    <source>
        <dbReference type="Google" id="ProtNLM"/>
    </source>
</evidence>